<evidence type="ECO:0000256" key="1">
    <source>
        <dbReference type="SAM" id="Phobius"/>
    </source>
</evidence>
<dbReference type="Proteomes" id="UP001520878">
    <property type="component" value="Unassembled WGS sequence"/>
</dbReference>
<accession>A0ABS8G272</accession>
<keyword evidence="3" id="KW-1185">Reference proteome</keyword>
<keyword evidence="1" id="KW-0472">Membrane</keyword>
<protein>
    <submittedName>
        <fullName evidence="2">Uncharacterized protein</fullName>
    </submittedName>
</protein>
<organism evidence="2 3">
    <name type="scientific">Fluctibacter halophilus</name>
    <dbReference type="NCBI Taxonomy" id="226011"/>
    <lineage>
        <taxon>Bacteria</taxon>
        <taxon>Pseudomonadati</taxon>
        <taxon>Pseudomonadota</taxon>
        <taxon>Gammaproteobacteria</taxon>
        <taxon>Alteromonadales</taxon>
        <taxon>Alteromonadaceae</taxon>
        <taxon>Fluctibacter</taxon>
    </lineage>
</organism>
<comment type="caution">
    <text evidence="2">The sequence shown here is derived from an EMBL/GenBank/DDBJ whole genome shotgun (WGS) entry which is preliminary data.</text>
</comment>
<feature type="transmembrane region" description="Helical" evidence="1">
    <location>
        <begin position="25"/>
        <end position="44"/>
    </location>
</feature>
<proteinExistence type="predicted"/>
<sequence>MTIAHASFPGQNAGFVSFDQVRTVLWEHIEVILLLTFLIAYPFYAQREDAMVANIIDNPRQSDFFYADYFALNPDSDAKHRFIPMKVTKVTDAGVWLKVGNIAHSTAVSPREHAKFDKAITLRNYYRKDPLFLTHQAVREHFDSGIIYNARRPKTLFIDGWIVIPRSEMVDDE</sequence>
<evidence type="ECO:0000313" key="2">
    <source>
        <dbReference type="EMBL" id="MCC2614635.1"/>
    </source>
</evidence>
<keyword evidence="1" id="KW-0812">Transmembrane</keyword>
<gene>
    <name evidence="2" type="ORF">LJ739_00085</name>
</gene>
<evidence type="ECO:0000313" key="3">
    <source>
        <dbReference type="Proteomes" id="UP001520878"/>
    </source>
</evidence>
<dbReference type="RefSeq" id="WP_229156561.1">
    <property type="nucleotide sequence ID" value="NZ_JAJEWP010000001.1"/>
</dbReference>
<keyword evidence="1" id="KW-1133">Transmembrane helix</keyword>
<name>A0ABS8G272_9ALTE</name>
<dbReference type="EMBL" id="JAJEWP010000001">
    <property type="protein sequence ID" value="MCC2614635.1"/>
    <property type="molecule type" value="Genomic_DNA"/>
</dbReference>
<reference evidence="2 3" key="1">
    <citation type="submission" date="2021-10" db="EMBL/GenBank/DDBJ databases">
        <title>Draft genome of Aestuariibacter halophilus JC2043.</title>
        <authorList>
            <person name="Emsley S.A."/>
            <person name="Pfannmuller K.M."/>
            <person name="Ushijima B."/>
            <person name="Saw J.H."/>
            <person name="Videau P."/>
        </authorList>
    </citation>
    <scope>NUCLEOTIDE SEQUENCE [LARGE SCALE GENOMIC DNA]</scope>
    <source>
        <strain evidence="2 3">JC2043</strain>
    </source>
</reference>